<feature type="domain" description="Transglutaminase-like" evidence="1">
    <location>
        <begin position="185"/>
        <end position="256"/>
    </location>
</feature>
<dbReference type="EMBL" id="CP042914">
    <property type="protein sequence ID" value="QEG42652.1"/>
    <property type="molecule type" value="Genomic_DNA"/>
</dbReference>
<name>A0A5B9QXB3_9BACT</name>
<proteinExistence type="predicted"/>
<organism evidence="2 3">
    <name type="scientific">Roseimaritima ulvae</name>
    <dbReference type="NCBI Taxonomy" id="980254"/>
    <lineage>
        <taxon>Bacteria</taxon>
        <taxon>Pseudomonadati</taxon>
        <taxon>Planctomycetota</taxon>
        <taxon>Planctomycetia</taxon>
        <taxon>Pirellulales</taxon>
        <taxon>Pirellulaceae</taxon>
        <taxon>Roseimaritima</taxon>
    </lineage>
</organism>
<dbReference type="OrthoDB" id="9787782at2"/>
<accession>A0A5B9QXB3</accession>
<dbReference type="Pfam" id="PF08379">
    <property type="entry name" value="Bact_transglu_N"/>
    <property type="match status" value="1"/>
</dbReference>
<dbReference type="SUPFAM" id="SSF54001">
    <property type="entry name" value="Cysteine proteinases"/>
    <property type="match status" value="1"/>
</dbReference>
<dbReference type="RefSeq" id="WP_068131092.1">
    <property type="nucleotide sequence ID" value="NZ_LWSJ01000009.1"/>
</dbReference>
<dbReference type="InterPro" id="IPR002931">
    <property type="entry name" value="Transglutaminase-like"/>
</dbReference>
<keyword evidence="3" id="KW-1185">Reference proteome</keyword>
<evidence type="ECO:0000259" key="1">
    <source>
        <dbReference type="SMART" id="SM00460"/>
    </source>
</evidence>
<dbReference type="InterPro" id="IPR013589">
    <property type="entry name" value="Bac_transglu_N"/>
</dbReference>
<protein>
    <recommendedName>
        <fullName evidence="1">Transglutaminase-like domain-containing protein</fullName>
    </recommendedName>
</protein>
<dbReference type="SMART" id="SM00460">
    <property type="entry name" value="TGc"/>
    <property type="match status" value="1"/>
</dbReference>
<dbReference type="PANTHER" id="PTHR33490:SF7">
    <property type="entry name" value="BLR2979 PROTEIN"/>
    <property type="match status" value="1"/>
</dbReference>
<evidence type="ECO:0000313" key="2">
    <source>
        <dbReference type="EMBL" id="QEG42652.1"/>
    </source>
</evidence>
<dbReference type="PANTHER" id="PTHR33490">
    <property type="entry name" value="BLR5614 PROTEIN-RELATED"/>
    <property type="match status" value="1"/>
</dbReference>
<gene>
    <name evidence="2" type="ORF">UC8_46940</name>
</gene>
<reference evidence="2 3" key="1">
    <citation type="submission" date="2019-08" db="EMBL/GenBank/DDBJ databases">
        <title>Deep-cultivation of Planctomycetes and their phenomic and genomic characterization uncovers novel biology.</title>
        <authorList>
            <person name="Wiegand S."/>
            <person name="Jogler M."/>
            <person name="Boedeker C."/>
            <person name="Pinto D."/>
            <person name="Vollmers J."/>
            <person name="Rivas-Marin E."/>
            <person name="Kohn T."/>
            <person name="Peeters S.H."/>
            <person name="Heuer A."/>
            <person name="Rast P."/>
            <person name="Oberbeckmann S."/>
            <person name="Bunk B."/>
            <person name="Jeske O."/>
            <person name="Meyerdierks A."/>
            <person name="Storesund J.E."/>
            <person name="Kallscheuer N."/>
            <person name="Luecker S."/>
            <person name="Lage O.M."/>
            <person name="Pohl T."/>
            <person name="Merkel B.J."/>
            <person name="Hornburger P."/>
            <person name="Mueller R.-W."/>
            <person name="Bruemmer F."/>
            <person name="Labrenz M."/>
            <person name="Spormann A.M."/>
            <person name="Op den Camp H."/>
            <person name="Overmann J."/>
            <person name="Amann R."/>
            <person name="Jetten M.S.M."/>
            <person name="Mascher T."/>
            <person name="Medema M.H."/>
            <person name="Devos D.P."/>
            <person name="Kaster A.-K."/>
            <person name="Ovreas L."/>
            <person name="Rohde M."/>
            <person name="Galperin M.Y."/>
            <person name="Jogler C."/>
        </authorList>
    </citation>
    <scope>NUCLEOTIDE SEQUENCE [LARGE SCALE GENOMIC DNA]</scope>
    <source>
        <strain evidence="2 3">UC8</strain>
    </source>
</reference>
<dbReference type="InterPro" id="IPR038765">
    <property type="entry name" value="Papain-like_cys_pep_sf"/>
</dbReference>
<dbReference type="Gene3D" id="3.10.620.30">
    <property type="match status" value="1"/>
</dbReference>
<sequence>MNAMIAPAPSARYRIAHTTLYRYSTPVAICHNQLRMLPRAWNGVQIHSSEVDISPTPTWRAAHTDYYQNKVLTFAIESLHTELKVSVVSDVTVNASPDLSAHPTEWKTVQQAQACPVDDVTLAASEYRYESPMVIVSAPLADYARPSFDKFPRFMDALTDLTKRIHADFRYDTRATNVTTKADEAFQLRAGVCQDFAHVQIGCLRSLGFAARYVSGYLRTIPKEGEEKLVGADESHAWLSVYGGPELGWVDCDPTNACLVYTDHIPICIGRDYRDVSPMRGVAIGGGRTSLSVSVDVSTVES</sequence>
<dbReference type="KEGG" id="rul:UC8_46940"/>
<dbReference type="Proteomes" id="UP000325286">
    <property type="component" value="Chromosome"/>
</dbReference>
<evidence type="ECO:0000313" key="3">
    <source>
        <dbReference type="Proteomes" id="UP000325286"/>
    </source>
</evidence>
<dbReference type="AlphaFoldDB" id="A0A5B9QXB3"/>
<dbReference type="Pfam" id="PF01841">
    <property type="entry name" value="Transglut_core"/>
    <property type="match status" value="1"/>
</dbReference>